<dbReference type="PANTHER" id="PTHR33567">
    <property type="entry name" value="CHROMATE ION TRANSPORTER (EUROFUNG)"/>
    <property type="match status" value="1"/>
</dbReference>
<dbReference type="AlphaFoldDB" id="B9XJ17"/>
<dbReference type="Proteomes" id="UP000003688">
    <property type="component" value="Unassembled WGS sequence"/>
</dbReference>
<evidence type="ECO:0000256" key="3">
    <source>
        <dbReference type="ARBA" id="ARBA00022475"/>
    </source>
</evidence>
<dbReference type="GO" id="GO:0005886">
    <property type="term" value="C:plasma membrane"/>
    <property type="evidence" value="ECO:0007669"/>
    <property type="project" value="UniProtKB-SubCell"/>
</dbReference>
<evidence type="ECO:0000313" key="8">
    <source>
        <dbReference type="EMBL" id="EEF60244.1"/>
    </source>
</evidence>
<keyword evidence="9" id="KW-1185">Reference proteome</keyword>
<feature type="transmembrane region" description="Helical" evidence="7">
    <location>
        <begin position="290"/>
        <end position="312"/>
    </location>
</feature>
<comment type="caution">
    <text evidence="8">The sequence shown here is derived from an EMBL/GenBank/DDBJ whole genome shotgun (WGS) entry which is preliminary data.</text>
</comment>
<sequence>MKVPFKEAFLFWLKLGFISFGGPSGQIAIMHHELVEKRKWISESRFLHALNYCMLLPGPEATQLAIYVGWLLHRTWGGIVAGVLFVLPAAFILWALSLVYVTYGHVPAVVAVFHGLKPAVLAIVTAAVIRIGRKALKNSVMWTLAGVAFIALFFFKVPFPIIILCAGLLGFIGGKLWPKRFLVFSAHGPAKGAGDVTVIDDHSESPAHAKPSLSRALKVCTVCLLLWWTPVLMVGGALGWNHVLFKEGLFFSKAAMVTFGGAYAVLPYVSQQAVDNYHWLETSQMMDGLGLAETTPGPLIMVLQYVGFLGGWKFHGNLPPLVSASLGAFITTWTTFVPCFLWIFLGAPHIEQLRGNVKLSAALSTITAAVVGVILNLAVWFGIQVLFPQAGPVDWFAVFVCVIAFIGFIRWKWDVMWVVIGSGLLGLIYWQLLQA</sequence>
<feature type="transmembrane region" description="Helical" evidence="7">
    <location>
        <begin position="359"/>
        <end position="383"/>
    </location>
</feature>
<comment type="subcellular location">
    <subcellularLocation>
        <location evidence="1">Cell membrane</location>
        <topology evidence="1">Multi-pass membrane protein</topology>
    </subcellularLocation>
</comment>
<keyword evidence="6 7" id="KW-0472">Membrane</keyword>
<dbReference type="Pfam" id="PF02417">
    <property type="entry name" value="Chromate_transp"/>
    <property type="match status" value="2"/>
</dbReference>
<name>B9XJ17_PEDPL</name>
<feature type="transmembrane region" description="Helical" evidence="7">
    <location>
        <begin position="389"/>
        <end position="408"/>
    </location>
</feature>
<reference evidence="8 9" key="1">
    <citation type="journal article" date="2011" name="J. Bacteriol.">
        <title>Genome sequence of 'Pedosphaera parvula' Ellin514, an aerobic Verrucomicrobial isolate from pasture soil.</title>
        <authorList>
            <person name="Kant R."/>
            <person name="van Passel M.W."/>
            <person name="Sangwan P."/>
            <person name="Palva A."/>
            <person name="Lucas S."/>
            <person name="Copeland A."/>
            <person name="Lapidus A."/>
            <person name="Glavina Del Rio T."/>
            <person name="Dalin E."/>
            <person name="Tice H."/>
            <person name="Bruce D."/>
            <person name="Goodwin L."/>
            <person name="Pitluck S."/>
            <person name="Chertkov O."/>
            <person name="Larimer F.W."/>
            <person name="Land M.L."/>
            <person name="Hauser L."/>
            <person name="Brettin T.S."/>
            <person name="Detter J.C."/>
            <person name="Han S."/>
            <person name="de Vos W.M."/>
            <person name="Janssen P.H."/>
            <person name="Smidt H."/>
        </authorList>
    </citation>
    <scope>NUCLEOTIDE SEQUENCE [LARGE SCALE GENOMIC DNA]</scope>
    <source>
        <strain evidence="8 9">Ellin514</strain>
    </source>
</reference>
<keyword evidence="4 7" id="KW-0812">Transmembrane</keyword>
<dbReference type="InterPro" id="IPR014047">
    <property type="entry name" value="Chr_Tranpt_l_chain"/>
</dbReference>
<dbReference type="EMBL" id="ABOX02000019">
    <property type="protein sequence ID" value="EEF60244.1"/>
    <property type="molecule type" value="Genomic_DNA"/>
</dbReference>
<evidence type="ECO:0000256" key="5">
    <source>
        <dbReference type="ARBA" id="ARBA00022989"/>
    </source>
</evidence>
<feature type="transmembrane region" description="Helical" evidence="7">
    <location>
        <begin position="161"/>
        <end position="177"/>
    </location>
</feature>
<feature type="transmembrane region" description="Helical" evidence="7">
    <location>
        <begin position="216"/>
        <end position="238"/>
    </location>
</feature>
<comment type="similarity">
    <text evidence="2">Belongs to the chromate ion transporter (CHR) (TC 2.A.51) family.</text>
</comment>
<dbReference type="GO" id="GO:0015109">
    <property type="term" value="F:chromate transmembrane transporter activity"/>
    <property type="evidence" value="ECO:0007669"/>
    <property type="project" value="InterPro"/>
</dbReference>
<evidence type="ECO:0000256" key="7">
    <source>
        <dbReference type="SAM" id="Phobius"/>
    </source>
</evidence>
<evidence type="ECO:0000256" key="6">
    <source>
        <dbReference type="ARBA" id="ARBA00023136"/>
    </source>
</evidence>
<organism evidence="8 9">
    <name type="scientific">Pedosphaera parvula (strain Ellin514)</name>
    <dbReference type="NCBI Taxonomy" id="320771"/>
    <lineage>
        <taxon>Bacteria</taxon>
        <taxon>Pseudomonadati</taxon>
        <taxon>Verrucomicrobiota</taxon>
        <taxon>Pedosphaerae</taxon>
        <taxon>Pedosphaerales</taxon>
        <taxon>Pedosphaeraceae</taxon>
        <taxon>Pedosphaera</taxon>
    </lineage>
</organism>
<dbReference type="InterPro" id="IPR003370">
    <property type="entry name" value="Chromate_transpt"/>
</dbReference>
<accession>B9XJ17</accession>
<gene>
    <name evidence="8" type="ORF">Cflav_PD3303</name>
</gene>
<proteinExistence type="inferred from homology"/>
<evidence type="ECO:0000256" key="2">
    <source>
        <dbReference type="ARBA" id="ARBA00005262"/>
    </source>
</evidence>
<feature type="transmembrane region" description="Helical" evidence="7">
    <location>
        <begin position="324"/>
        <end position="347"/>
    </location>
</feature>
<dbReference type="STRING" id="320771.Cflav_PD3303"/>
<evidence type="ECO:0000313" key="9">
    <source>
        <dbReference type="Proteomes" id="UP000003688"/>
    </source>
</evidence>
<dbReference type="RefSeq" id="WP_007415810.1">
    <property type="nucleotide sequence ID" value="NZ_ABOX02000019.1"/>
</dbReference>
<evidence type="ECO:0000256" key="1">
    <source>
        <dbReference type="ARBA" id="ARBA00004651"/>
    </source>
</evidence>
<dbReference type="NCBIfam" id="TIGR00937">
    <property type="entry name" value="2A51"/>
    <property type="match status" value="1"/>
</dbReference>
<dbReference type="PIRSF" id="PIRSF004810">
    <property type="entry name" value="ChrA"/>
    <property type="match status" value="1"/>
</dbReference>
<feature type="transmembrane region" description="Helical" evidence="7">
    <location>
        <begin position="250"/>
        <end position="269"/>
    </location>
</feature>
<feature type="transmembrane region" description="Helical" evidence="7">
    <location>
        <begin position="109"/>
        <end position="129"/>
    </location>
</feature>
<feature type="transmembrane region" description="Helical" evidence="7">
    <location>
        <begin position="79"/>
        <end position="103"/>
    </location>
</feature>
<dbReference type="OrthoDB" id="9788907at2"/>
<feature type="transmembrane region" description="Helical" evidence="7">
    <location>
        <begin position="415"/>
        <end position="432"/>
    </location>
</feature>
<keyword evidence="3" id="KW-1003">Cell membrane</keyword>
<keyword evidence="5 7" id="KW-1133">Transmembrane helix</keyword>
<evidence type="ECO:0000256" key="4">
    <source>
        <dbReference type="ARBA" id="ARBA00022692"/>
    </source>
</evidence>
<protein>
    <submittedName>
        <fullName evidence="8">Chromate transporter, chromate ion transporter (CHR) family</fullName>
    </submittedName>
</protein>
<dbReference type="PANTHER" id="PTHR33567:SF3">
    <property type="entry name" value="CHROMATE ION TRANSPORTER (EUROFUNG)"/>
    <property type="match status" value="1"/>
</dbReference>